<feature type="compositionally biased region" description="Low complexity" evidence="1">
    <location>
        <begin position="206"/>
        <end position="222"/>
    </location>
</feature>
<organism evidence="3 4">
    <name type="scientific">Drosophila hydei</name>
    <name type="common">Fruit fly</name>
    <dbReference type="NCBI Taxonomy" id="7224"/>
    <lineage>
        <taxon>Eukaryota</taxon>
        <taxon>Metazoa</taxon>
        <taxon>Ecdysozoa</taxon>
        <taxon>Arthropoda</taxon>
        <taxon>Hexapoda</taxon>
        <taxon>Insecta</taxon>
        <taxon>Pterygota</taxon>
        <taxon>Neoptera</taxon>
        <taxon>Endopterygota</taxon>
        <taxon>Diptera</taxon>
        <taxon>Brachycera</taxon>
        <taxon>Muscomorpha</taxon>
        <taxon>Ephydroidea</taxon>
        <taxon>Drosophilidae</taxon>
        <taxon>Drosophila</taxon>
    </lineage>
</organism>
<dbReference type="OrthoDB" id="7760340at2759"/>
<feature type="region of interest" description="Disordered" evidence="1">
    <location>
        <begin position="720"/>
        <end position="744"/>
    </location>
</feature>
<proteinExistence type="predicted"/>
<reference evidence="4" key="1">
    <citation type="submission" date="2025-08" db="UniProtKB">
        <authorList>
            <consortium name="RefSeq"/>
        </authorList>
    </citation>
    <scope>IDENTIFICATION</scope>
    <source>
        <strain evidence="4">15085-1641.00</strain>
        <tissue evidence="4">Whole body</tissue>
    </source>
</reference>
<keyword evidence="2" id="KW-0812">Transmembrane</keyword>
<dbReference type="GeneID" id="111599958"/>
<evidence type="ECO:0000256" key="1">
    <source>
        <dbReference type="SAM" id="MobiDB-lite"/>
    </source>
</evidence>
<feature type="transmembrane region" description="Helical" evidence="2">
    <location>
        <begin position="874"/>
        <end position="895"/>
    </location>
</feature>
<accession>A0A6J1LYE3</accession>
<dbReference type="KEGG" id="dhe:111599958"/>
<evidence type="ECO:0000256" key="2">
    <source>
        <dbReference type="SAM" id="Phobius"/>
    </source>
</evidence>
<dbReference type="RefSeq" id="XP_023171602.2">
    <property type="nucleotide sequence ID" value="XM_023315834.2"/>
</dbReference>
<dbReference type="Proteomes" id="UP000504633">
    <property type="component" value="Unplaced"/>
</dbReference>
<feature type="compositionally biased region" description="Acidic residues" evidence="1">
    <location>
        <begin position="55"/>
        <end position="70"/>
    </location>
</feature>
<dbReference type="AlphaFoldDB" id="A0A6J1LYE3"/>
<evidence type="ECO:0000313" key="3">
    <source>
        <dbReference type="Proteomes" id="UP000504633"/>
    </source>
</evidence>
<keyword evidence="2" id="KW-0472">Membrane</keyword>
<keyword evidence="2" id="KW-1133">Transmembrane helix</keyword>
<feature type="region of interest" description="Disordered" evidence="1">
    <location>
        <begin position="55"/>
        <end position="75"/>
    </location>
</feature>
<feature type="region of interest" description="Disordered" evidence="1">
    <location>
        <begin position="202"/>
        <end position="222"/>
    </location>
</feature>
<name>A0A6J1LYE3_DROHY</name>
<feature type="compositionally biased region" description="Pro residues" evidence="1">
    <location>
        <begin position="725"/>
        <end position="743"/>
    </location>
</feature>
<keyword evidence="3" id="KW-1185">Reference proteome</keyword>
<sequence length="906" mass="100086">MPICKSTPAMATSKKTASDISSDHVTEAAQVKRIREQAYFNSYDFDAIEVLPYDEDNDDEEEEEEEEDEDSNSHAPIKYAYLQRLGAFFNQKSIADRTSGAATAATVAAAATTTGKEIATIAAAAGVGAGATATVAPATNENFLLPRAMLKYSYHSNATTSMPLTASLSGLDSREIAGTSLSRPNDIKPSVAASAAAAIRNKKRSTASNASSTQTTDSGLGNTAAATTTATGANAAAATATAAAATTRATASHYSTDKSGSSGYYSSHVCSTYSLDEHIYCEPVIDILEASEPEKSSKTIAAKQRPQLQLPSNEAAISQHLAMQDVATEQVLAKTPELVQNGQQQQQQQQQLPLYSDKLRILETSIENLDRHLKSFPCLSYMQQDKAAAAAAATTVAPTLDIGEKLRVYNQLPTIKEGYATQRQQQQQLEQVDDSLMDIDLDAFLLQPKQQQHQQQPQAQRQQQQLLSGIDNPSFLNDLQQQQQRPRQLQQQHPRQQQQLLAGIDNPAFLSDSQQQQQQLQLHQQQLLSGLDNLNALQLEENNYKCAKYINSCPENAYRVEQTNSTNSSSAYAKRYEDQLHFQSTRELLEDVRDKIRHLTPTPTTHIPQELEGMIETLKNELESYLQRMNQHSELELRQLCSGLGRQQHVVRLQNALERRRSYAGDSQLNPYESVRDGVLISAREQIMTIRCASDPNFKMKRKSITEIFPLAECYVESTTTATPTPTPTPTTTPTLTPSPPPLELKTTTTTTMITQMQRNLTFHAKQSRSRLGNGLDKLDDSAAEWHRKKPSIWEMYYGTNRMHQSLLGKQRHSGGGGGGGAGGSGELVITSAHPTLSYPSSRPESDFTLDLPRAEQLRLKMEKEKKFRQRCRLITTFLSLVFFLLTVMVVSLVLTRGKRMFGSMI</sequence>
<protein>
    <submittedName>
        <fullName evidence="4">Uncharacterized protein LOC111599958</fullName>
    </submittedName>
</protein>
<gene>
    <name evidence="4" type="primary">LOC111599958</name>
</gene>
<evidence type="ECO:0000313" key="4">
    <source>
        <dbReference type="RefSeq" id="XP_023171602.2"/>
    </source>
</evidence>
<dbReference type="OMA" id="IAEWHRK"/>